<dbReference type="AlphaFoldDB" id="A0A9Q5NC35"/>
<gene>
    <name evidence="4" type="ORF">A7U60_g4773</name>
</gene>
<accession>A0A9Q5NC35</accession>
<dbReference type="OrthoDB" id="10006572at2759"/>
<sequence length="211" mass="23566">MEGYYATHHSYGPPLGNYPSGVSLLPNTNQPEHRTLLDASIHSNLNEQYSYSHYRSPTQPSNLSNSLAGGFGPDPDFVQSLRSIRATQSSPGQGRLGGSNGPTESEALVAETIVRARKSWKTVKGRNEPVWPPELEKVLVQALLSYRPDDAQFSRALGRFPKRNRYISDYIFATTGIRRTPKQVGSRLQQLKDNHASRYFASAANYDRTRI</sequence>
<feature type="domain" description="TEA" evidence="3">
    <location>
        <begin position="124"/>
        <end position="198"/>
    </location>
</feature>
<evidence type="ECO:0000313" key="5">
    <source>
        <dbReference type="Proteomes" id="UP000757232"/>
    </source>
</evidence>
<dbReference type="Pfam" id="PF01285">
    <property type="entry name" value="TEA"/>
    <property type="match status" value="1"/>
</dbReference>
<organism evidence="4 5">
    <name type="scientific">Sanghuangporus baumii</name>
    <name type="common">Phellinus baumii</name>
    <dbReference type="NCBI Taxonomy" id="108892"/>
    <lineage>
        <taxon>Eukaryota</taxon>
        <taxon>Fungi</taxon>
        <taxon>Dikarya</taxon>
        <taxon>Basidiomycota</taxon>
        <taxon>Agaricomycotina</taxon>
        <taxon>Agaricomycetes</taxon>
        <taxon>Hymenochaetales</taxon>
        <taxon>Hymenochaetaceae</taxon>
        <taxon>Sanghuangporus</taxon>
    </lineage>
</organism>
<proteinExistence type="inferred from homology"/>
<comment type="similarity">
    <text evidence="1">Belongs to the TEC1 family.</text>
</comment>
<dbReference type="GO" id="GO:0003700">
    <property type="term" value="F:DNA-binding transcription factor activity"/>
    <property type="evidence" value="ECO:0007669"/>
    <property type="project" value="InterPro"/>
</dbReference>
<comment type="caution">
    <text evidence="4">The sequence shown here is derived from an EMBL/GenBank/DDBJ whole genome shotgun (WGS) entry which is preliminary data.</text>
</comment>
<dbReference type="EMBL" id="LNZH02000184">
    <property type="protein sequence ID" value="OCB88144.1"/>
    <property type="molecule type" value="Genomic_DNA"/>
</dbReference>
<dbReference type="Gene3D" id="6.10.20.40">
    <property type="entry name" value="TEA/ATTS domain"/>
    <property type="match status" value="1"/>
</dbReference>
<dbReference type="Proteomes" id="UP000757232">
    <property type="component" value="Unassembled WGS sequence"/>
</dbReference>
<name>A0A9Q5NC35_SANBA</name>
<reference evidence="4" key="1">
    <citation type="submission" date="2016-06" db="EMBL/GenBank/DDBJ databases">
        <title>Draft Genome sequence of the fungus Inonotus baumii.</title>
        <authorList>
            <person name="Zhu H."/>
            <person name="Lin W."/>
        </authorList>
    </citation>
    <scope>NUCLEOTIDE SEQUENCE</scope>
    <source>
        <strain evidence="4">821</strain>
    </source>
</reference>
<protein>
    <recommendedName>
        <fullName evidence="3">TEA domain-containing protein</fullName>
    </recommendedName>
</protein>
<evidence type="ECO:0000256" key="1">
    <source>
        <dbReference type="ARBA" id="ARBA00008421"/>
    </source>
</evidence>
<dbReference type="PROSITE" id="PS51088">
    <property type="entry name" value="TEA_2"/>
    <property type="match status" value="1"/>
</dbReference>
<evidence type="ECO:0000313" key="4">
    <source>
        <dbReference type="EMBL" id="OCB88144.1"/>
    </source>
</evidence>
<keyword evidence="5" id="KW-1185">Reference proteome</keyword>
<evidence type="ECO:0000256" key="2">
    <source>
        <dbReference type="PROSITE-ProRule" id="PRU00505"/>
    </source>
</evidence>
<feature type="DNA-binding region" description="TEA" evidence="2">
    <location>
        <begin position="124"/>
        <end position="198"/>
    </location>
</feature>
<dbReference type="SMART" id="SM00426">
    <property type="entry name" value="TEA"/>
    <property type="match status" value="1"/>
</dbReference>
<evidence type="ECO:0000259" key="3">
    <source>
        <dbReference type="PROSITE" id="PS51088"/>
    </source>
</evidence>
<dbReference type="InterPro" id="IPR000818">
    <property type="entry name" value="TEA/ATTS_dom"/>
</dbReference>
<dbReference type="InterPro" id="IPR038096">
    <property type="entry name" value="TEA/ATTS_sf"/>
</dbReference>